<evidence type="ECO:0000313" key="2">
    <source>
        <dbReference type="Proteomes" id="UP000054928"/>
    </source>
</evidence>
<proteinExistence type="predicted"/>
<protein>
    <submittedName>
        <fullName evidence="1">Uncharacterized protein</fullName>
    </submittedName>
</protein>
<accession>A0A0P1B8B9</accession>
<dbReference type="EMBL" id="CCYD01003101">
    <property type="protein sequence ID" value="CEG50247.1"/>
    <property type="molecule type" value="Genomic_DNA"/>
</dbReference>
<dbReference type="Proteomes" id="UP000054928">
    <property type="component" value="Unassembled WGS sequence"/>
</dbReference>
<dbReference type="RefSeq" id="XP_024586616.1">
    <property type="nucleotide sequence ID" value="XM_024721526.1"/>
</dbReference>
<dbReference type="AlphaFoldDB" id="A0A0P1B8B9"/>
<sequence length="59" mass="6665">MTVAHEAYVSNISALFAPIYSNFTSTSVDKNNKKNMSSEVVLTQCMTLQRWPPRRATEV</sequence>
<evidence type="ECO:0000313" key="1">
    <source>
        <dbReference type="EMBL" id="CEG50247.1"/>
    </source>
</evidence>
<keyword evidence="2" id="KW-1185">Reference proteome</keyword>
<dbReference type="GeneID" id="36403026"/>
<organism evidence="1 2">
    <name type="scientific">Plasmopara halstedii</name>
    <name type="common">Downy mildew of sunflower</name>
    <dbReference type="NCBI Taxonomy" id="4781"/>
    <lineage>
        <taxon>Eukaryota</taxon>
        <taxon>Sar</taxon>
        <taxon>Stramenopiles</taxon>
        <taxon>Oomycota</taxon>
        <taxon>Peronosporomycetes</taxon>
        <taxon>Peronosporales</taxon>
        <taxon>Peronosporaceae</taxon>
        <taxon>Plasmopara</taxon>
    </lineage>
</organism>
<name>A0A0P1B8B9_PLAHL</name>
<reference evidence="2" key="1">
    <citation type="submission" date="2014-09" db="EMBL/GenBank/DDBJ databases">
        <authorList>
            <person name="Sharma Rahul"/>
            <person name="Thines Marco"/>
        </authorList>
    </citation>
    <scope>NUCLEOTIDE SEQUENCE [LARGE SCALE GENOMIC DNA]</scope>
</reference>